<reference evidence="9" key="1">
    <citation type="journal article" date="2020" name="bioRxiv">
        <title>Comparative genomics of Chlamydomonas.</title>
        <authorList>
            <person name="Craig R.J."/>
            <person name="Hasan A.R."/>
            <person name="Ness R.W."/>
            <person name="Keightley P.D."/>
        </authorList>
    </citation>
    <scope>NUCLEOTIDE SEQUENCE</scope>
    <source>
        <strain evidence="9">CCAP 11/70</strain>
    </source>
</reference>
<name>A0A835XI05_9CHLO</name>
<dbReference type="GO" id="GO:0016020">
    <property type="term" value="C:membrane"/>
    <property type="evidence" value="ECO:0007669"/>
    <property type="project" value="TreeGrafter"/>
</dbReference>
<keyword evidence="4 6" id="KW-0862">Zinc</keyword>
<organism evidence="9 10">
    <name type="scientific">Edaphochlamys debaryana</name>
    <dbReference type="NCBI Taxonomy" id="47281"/>
    <lineage>
        <taxon>Eukaryota</taxon>
        <taxon>Viridiplantae</taxon>
        <taxon>Chlorophyta</taxon>
        <taxon>core chlorophytes</taxon>
        <taxon>Chlorophyceae</taxon>
        <taxon>CS clade</taxon>
        <taxon>Chlamydomonadales</taxon>
        <taxon>Chlamydomonadales incertae sedis</taxon>
        <taxon>Edaphochlamys</taxon>
    </lineage>
</organism>
<protein>
    <recommendedName>
        <fullName evidence="8">Peptidase M48 domain-containing protein</fullName>
    </recommendedName>
</protein>
<comment type="caution">
    <text evidence="9">The sequence shown here is derived from an EMBL/GenBank/DDBJ whole genome shotgun (WGS) entry which is preliminary data.</text>
</comment>
<feature type="region of interest" description="Disordered" evidence="7">
    <location>
        <begin position="57"/>
        <end position="120"/>
    </location>
</feature>
<dbReference type="InterPro" id="IPR051156">
    <property type="entry name" value="Mito/Outer_Membr_Metalloprot"/>
</dbReference>
<proteinExistence type="inferred from homology"/>
<evidence type="ECO:0000259" key="8">
    <source>
        <dbReference type="Pfam" id="PF01435"/>
    </source>
</evidence>
<dbReference type="OrthoDB" id="7464992at2759"/>
<dbReference type="GO" id="GO:0046872">
    <property type="term" value="F:metal ion binding"/>
    <property type="evidence" value="ECO:0007669"/>
    <property type="project" value="UniProtKB-KW"/>
</dbReference>
<dbReference type="Pfam" id="PF01435">
    <property type="entry name" value="Peptidase_M48"/>
    <property type="match status" value="2"/>
</dbReference>
<dbReference type="PANTHER" id="PTHR22726">
    <property type="entry name" value="METALLOENDOPEPTIDASE OMA1"/>
    <property type="match status" value="1"/>
</dbReference>
<feature type="non-terminal residue" evidence="9">
    <location>
        <position position="1"/>
    </location>
</feature>
<evidence type="ECO:0000256" key="4">
    <source>
        <dbReference type="ARBA" id="ARBA00022833"/>
    </source>
</evidence>
<keyword evidence="5 6" id="KW-0482">Metalloprotease</keyword>
<dbReference type="GO" id="GO:0004222">
    <property type="term" value="F:metalloendopeptidase activity"/>
    <property type="evidence" value="ECO:0007669"/>
    <property type="project" value="InterPro"/>
</dbReference>
<evidence type="ECO:0000256" key="7">
    <source>
        <dbReference type="SAM" id="MobiDB-lite"/>
    </source>
</evidence>
<sequence length="309" mass="32517">VVVFTGLLRLLRSDPPLLATVLGHEVAHALARHSAEKMTLGIFAAIGLRVLLAAGSRAAEESREREGEGQGGAAARRRRQDEQDAAYGRGAYDSTRATGAGWPFPSRGQGQGQGQGERRRQAAPMFLYGDEDDDYSLGPGSLVSALLEGSGGSAQAAAAEFARHAASAAYATRGGPAARPQRLPPSHPLMSPEVVSLLNGLLLQLPFSRRAESEADLIGLKLMAVAGYDPAQAPRTFRLLEEAEHGRKRGLLGGLGALGSPVSKAASLGCTHPRSAHRVKALQAEVAAMEEAGPQGYHHVFTHPGYWSL</sequence>
<dbReference type="PANTHER" id="PTHR22726:SF1">
    <property type="entry name" value="METALLOENDOPEPTIDASE OMA1, MITOCHONDRIAL"/>
    <property type="match status" value="1"/>
</dbReference>
<keyword evidence="1 6" id="KW-0645">Protease</keyword>
<feature type="compositionally biased region" description="Basic and acidic residues" evidence="7">
    <location>
        <begin position="58"/>
        <end position="68"/>
    </location>
</feature>
<accession>A0A835XI05</accession>
<comment type="similarity">
    <text evidence="6">Belongs to the peptidase M48 family.</text>
</comment>
<evidence type="ECO:0000256" key="1">
    <source>
        <dbReference type="ARBA" id="ARBA00022670"/>
    </source>
</evidence>
<evidence type="ECO:0000256" key="5">
    <source>
        <dbReference type="ARBA" id="ARBA00023049"/>
    </source>
</evidence>
<gene>
    <name evidence="9" type="ORF">HYH03_017640</name>
</gene>
<feature type="domain" description="Peptidase M48" evidence="8">
    <location>
        <begin position="1"/>
        <end position="58"/>
    </location>
</feature>
<keyword evidence="10" id="KW-1185">Reference proteome</keyword>
<keyword evidence="3 6" id="KW-0378">Hydrolase</keyword>
<dbReference type="GO" id="GO:0051603">
    <property type="term" value="P:proteolysis involved in protein catabolic process"/>
    <property type="evidence" value="ECO:0007669"/>
    <property type="project" value="TreeGrafter"/>
</dbReference>
<evidence type="ECO:0000256" key="3">
    <source>
        <dbReference type="ARBA" id="ARBA00022801"/>
    </source>
</evidence>
<keyword evidence="2" id="KW-0479">Metal-binding</keyword>
<dbReference type="AlphaFoldDB" id="A0A835XI05"/>
<evidence type="ECO:0000256" key="2">
    <source>
        <dbReference type="ARBA" id="ARBA00022723"/>
    </source>
</evidence>
<evidence type="ECO:0000313" key="9">
    <source>
        <dbReference type="EMBL" id="KAG2483457.1"/>
    </source>
</evidence>
<comment type="cofactor">
    <cofactor evidence="6">
        <name>Zn(2+)</name>
        <dbReference type="ChEBI" id="CHEBI:29105"/>
    </cofactor>
    <text evidence="6">Binds 1 zinc ion per subunit.</text>
</comment>
<dbReference type="InterPro" id="IPR001915">
    <property type="entry name" value="Peptidase_M48"/>
</dbReference>
<feature type="domain" description="Peptidase M48" evidence="8">
    <location>
        <begin position="174"/>
        <end position="285"/>
    </location>
</feature>
<evidence type="ECO:0000256" key="6">
    <source>
        <dbReference type="RuleBase" id="RU003983"/>
    </source>
</evidence>
<dbReference type="EMBL" id="JAEHOE010000175">
    <property type="protein sequence ID" value="KAG2483457.1"/>
    <property type="molecule type" value="Genomic_DNA"/>
</dbReference>
<evidence type="ECO:0000313" key="10">
    <source>
        <dbReference type="Proteomes" id="UP000612055"/>
    </source>
</evidence>
<dbReference type="Proteomes" id="UP000612055">
    <property type="component" value="Unassembled WGS sequence"/>
</dbReference>